<proteinExistence type="predicted"/>
<accession>A0ABR1H152</accession>
<gene>
    <name evidence="1" type="ORF">QQX98_006339</name>
</gene>
<evidence type="ECO:0000313" key="1">
    <source>
        <dbReference type="EMBL" id="KAK7414824.1"/>
    </source>
</evidence>
<protein>
    <submittedName>
        <fullName evidence="1">Uncharacterized protein</fullName>
    </submittedName>
</protein>
<organism evidence="1 2">
    <name type="scientific">Neonectria punicea</name>
    <dbReference type="NCBI Taxonomy" id="979145"/>
    <lineage>
        <taxon>Eukaryota</taxon>
        <taxon>Fungi</taxon>
        <taxon>Dikarya</taxon>
        <taxon>Ascomycota</taxon>
        <taxon>Pezizomycotina</taxon>
        <taxon>Sordariomycetes</taxon>
        <taxon>Hypocreomycetidae</taxon>
        <taxon>Hypocreales</taxon>
        <taxon>Nectriaceae</taxon>
        <taxon>Neonectria</taxon>
    </lineage>
</organism>
<dbReference type="EMBL" id="JAZAVJ010000094">
    <property type="protein sequence ID" value="KAK7414824.1"/>
    <property type="molecule type" value="Genomic_DNA"/>
</dbReference>
<comment type="caution">
    <text evidence="1">The sequence shown here is derived from an EMBL/GenBank/DDBJ whole genome shotgun (WGS) entry which is preliminary data.</text>
</comment>
<keyword evidence="2" id="KW-1185">Reference proteome</keyword>
<name>A0ABR1H152_9HYPO</name>
<dbReference type="Proteomes" id="UP001498476">
    <property type="component" value="Unassembled WGS sequence"/>
</dbReference>
<evidence type="ECO:0000313" key="2">
    <source>
        <dbReference type="Proteomes" id="UP001498476"/>
    </source>
</evidence>
<reference evidence="1 2" key="1">
    <citation type="journal article" date="2025" name="Microbiol. Resour. Announc.">
        <title>Draft genome sequences for Neonectria magnoliae and Neonectria punicea, canker pathogens of Liriodendron tulipifera and Acer saccharum in West Virginia.</title>
        <authorList>
            <person name="Petronek H.M."/>
            <person name="Kasson M.T."/>
            <person name="Metheny A.M."/>
            <person name="Stauder C.M."/>
            <person name="Lovett B."/>
            <person name="Lynch S.C."/>
            <person name="Garnas J.R."/>
            <person name="Kasson L.R."/>
            <person name="Stajich J.E."/>
        </authorList>
    </citation>
    <scope>NUCLEOTIDE SEQUENCE [LARGE SCALE GENOMIC DNA]</scope>
    <source>
        <strain evidence="1 2">NRRL 64653</strain>
    </source>
</reference>
<sequence>MSLEVRGFSQHNQIIILNTPKYSDPNMVLTGTDLAMYHEKKAQLDAIYAAASAT</sequence>